<feature type="compositionally biased region" description="Basic and acidic residues" evidence="2">
    <location>
        <begin position="98"/>
        <end position="110"/>
    </location>
</feature>
<dbReference type="GO" id="GO:0046854">
    <property type="term" value="P:phosphatidylinositol phosphate biosynthetic process"/>
    <property type="evidence" value="ECO:0007669"/>
    <property type="project" value="TreeGrafter"/>
</dbReference>
<dbReference type="Gene3D" id="3.30.800.10">
    <property type="entry name" value="Phosphatidylinositol Phosphate Kinase II Beta"/>
    <property type="match status" value="1"/>
</dbReference>
<protein>
    <recommendedName>
        <fullName evidence="3">PIPK domain-containing protein</fullName>
    </recommendedName>
</protein>
<evidence type="ECO:0000256" key="1">
    <source>
        <dbReference type="PROSITE-ProRule" id="PRU00781"/>
    </source>
</evidence>
<dbReference type="SUPFAM" id="SSF56104">
    <property type="entry name" value="SAICAR synthase-like"/>
    <property type="match status" value="1"/>
</dbReference>
<evidence type="ECO:0000259" key="3">
    <source>
        <dbReference type="PROSITE" id="PS51455"/>
    </source>
</evidence>
<dbReference type="InterPro" id="IPR027484">
    <property type="entry name" value="PInositol-4-P-5-kinase_N"/>
</dbReference>
<organism evidence="4">
    <name type="scientific">Phaeomonas parva</name>
    <dbReference type="NCBI Taxonomy" id="124430"/>
    <lineage>
        <taxon>Eukaryota</taxon>
        <taxon>Sar</taxon>
        <taxon>Stramenopiles</taxon>
        <taxon>Ochrophyta</taxon>
        <taxon>Pinguiophyceae</taxon>
        <taxon>Pinguiochrysidales</taxon>
        <taxon>Pinguiochrysidaceae</taxon>
        <taxon>Phaeomonas</taxon>
    </lineage>
</organism>
<dbReference type="Pfam" id="PF01504">
    <property type="entry name" value="PIP5K"/>
    <property type="match status" value="1"/>
</dbReference>
<dbReference type="InterPro" id="IPR023610">
    <property type="entry name" value="PInositol-4/5-P-5/4-kinase"/>
</dbReference>
<name>A0A7S1XX54_9STRA</name>
<dbReference type="EMBL" id="HBGJ01042087">
    <property type="protein sequence ID" value="CAD9267976.1"/>
    <property type="molecule type" value="Transcribed_RNA"/>
</dbReference>
<dbReference type="PROSITE" id="PS51455">
    <property type="entry name" value="PIPK"/>
    <property type="match status" value="1"/>
</dbReference>
<accession>A0A7S1XX54</accession>
<dbReference type="GO" id="GO:0005886">
    <property type="term" value="C:plasma membrane"/>
    <property type="evidence" value="ECO:0007669"/>
    <property type="project" value="TreeGrafter"/>
</dbReference>
<evidence type="ECO:0000256" key="2">
    <source>
        <dbReference type="SAM" id="MobiDB-lite"/>
    </source>
</evidence>
<dbReference type="GO" id="GO:0016308">
    <property type="term" value="F:1-phosphatidylinositol-4-phosphate 5-kinase activity"/>
    <property type="evidence" value="ECO:0007669"/>
    <property type="project" value="TreeGrafter"/>
</dbReference>
<dbReference type="AlphaFoldDB" id="A0A7S1XX54"/>
<dbReference type="GO" id="GO:0005524">
    <property type="term" value="F:ATP binding"/>
    <property type="evidence" value="ECO:0007669"/>
    <property type="project" value="UniProtKB-UniRule"/>
</dbReference>
<feature type="region of interest" description="Disordered" evidence="2">
    <location>
        <begin position="94"/>
        <end position="113"/>
    </location>
</feature>
<feature type="domain" description="PIPK" evidence="3">
    <location>
        <begin position="1"/>
        <end position="262"/>
    </location>
</feature>
<dbReference type="InterPro" id="IPR002498">
    <property type="entry name" value="PInositol-4-P-4/5-kinase_core"/>
</dbReference>
<dbReference type="PANTHER" id="PTHR23086:SF8">
    <property type="entry name" value="PHOSPHATIDYLINOSITOL 5-PHOSPHATE 4-KINASE, ISOFORM A"/>
    <property type="match status" value="1"/>
</dbReference>
<dbReference type="Gene3D" id="3.30.810.10">
    <property type="entry name" value="2-Layer Sandwich"/>
    <property type="match status" value="1"/>
</dbReference>
<dbReference type="PANTHER" id="PTHR23086">
    <property type="entry name" value="PHOSPHATIDYLINOSITOL-4-PHOSPHATE 5-KINASE"/>
    <property type="match status" value="1"/>
</dbReference>
<keyword evidence="1" id="KW-0418">Kinase</keyword>
<proteinExistence type="predicted"/>
<gene>
    <name evidence="4" type="ORF">PPAR1163_LOCUS26407</name>
</gene>
<keyword evidence="1" id="KW-0547">Nucleotide-binding</keyword>
<evidence type="ECO:0000313" key="4">
    <source>
        <dbReference type="EMBL" id="CAD9267976.1"/>
    </source>
</evidence>
<reference evidence="4" key="1">
    <citation type="submission" date="2021-01" db="EMBL/GenBank/DDBJ databases">
        <authorList>
            <person name="Corre E."/>
            <person name="Pelletier E."/>
            <person name="Niang G."/>
            <person name="Scheremetjew M."/>
            <person name="Finn R."/>
            <person name="Kale V."/>
            <person name="Holt S."/>
            <person name="Cochrane G."/>
            <person name="Meng A."/>
            <person name="Brown T."/>
            <person name="Cohen L."/>
        </authorList>
    </citation>
    <scope>NUCLEOTIDE SEQUENCE</scope>
    <source>
        <strain evidence="4">CCMP2877</strain>
    </source>
</reference>
<dbReference type="SMART" id="SM00330">
    <property type="entry name" value="PIPKc"/>
    <property type="match status" value="1"/>
</dbReference>
<sequence>MLALSANQRYLIKTIPRVESKQLRRMLPRLLAHLEGKSGTSISCMLALFRVKWVRLAAPQASKVYITISEAAFPAIPGAAPILFDLKGSSVSRTGRRTSGEAEPADKGEDGTLGVLPERTILKDNDLRQALCDAPGAQASLLSWEQDTSSICDAIARDAELLASLRCMDYSLLVAFVPEDAAAAQEYQQQLEPSYYLSTRVTSGERRYIAYCRIIDILCPWSPKKRLAQVTKIALGKPPDGLSTAPPTAYKGRFISFVAERLFSRTQNTTPALRES</sequence>
<keyword evidence="1" id="KW-0067">ATP-binding</keyword>
<keyword evidence="1" id="KW-0808">Transferase</keyword>
<dbReference type="InterPro" id="IPR027483">
    <property type="entry name" value="PInositol-4-P-4/5-kinase_C_sf"/>
</dbReference>